<dbReference type="InterPro" id="IPR000182">
    <property type="entry name" value="GNAT_dom"/>
</dbReference>
<dbReference type="PANTHER" id="PTHR43420">
    <property type="entry name" value="ACETYLTRANSFERASE"/>
    <property type="match status" value="1"/>
</dbReference>
<proteinExistence type="predicted"/>
<dbReference type="GO" id="GO:0016747">
    <property type="term" value="F:acyltransferase activity, transferring groups other than amino-acyl groups"/>
    <property type="evidence" value="ECO:0007669"/>
    <property type="project" value="InterPro"/>
</dbReference>
<evidence type="ECO:0000256" key="2">
    <source>
        <dbReference type="ARBA" id="ARBA00023315"/>
    </source>
</evidence>
<dbReference type="AlphaFoldDB" id="A0A3D9BTH0"/>
<dbReference type="EMBL" id="QOHR01000009">
    <property type="protein sequence ID" value="REC56819.1"/>
    <property type="molecule type" value="Genomic_DNA"/>
</dbReference>
<dbReference type="SUPFAM" id="SSF55729">
    <property type="entry name" value="Acyl-CoA N-acyltransferases (Nat)"/>
    <property type="match status" value="1"/>
</dbReference>
<reference evidence="4 5" key="1">
    <citation type="journal article" date="2017" name="Int. J. Syst. Evol. Microbiol.">
        <title>Rhodosalinus sediminis gen. nov., sp. nov., isolated from marine saltern.</title>
        <authorList>
            <person name="Guo L.Y."/>
            <person name="Ling S.K."/>
            <person name="Li C.M."/>
            <person name="Chen G.J."/>
            <person name="Du Z.J."/>
        </authorList>
    </citation>
    <scope>NUCLEOTIDE SEQUENCE [LARGE SCALE GENOMIC DNA]</scope>
    <source>
        <strain evidence="4 5">WDN1C137</strain>
    </source>
</reference>
<feature type="domain" description="N-acetyltransferase" evidence="3">
    <location>
        <begin position="1"/>
        <end position="137"/>
    </location>
</feature>
<dbReference type="PANTHER" id="PTHR43420:SF44">
    <property type="entry name" value="ACETYLTRANSFERASE YPEA"/>
    <property type="match status" value="1"/>
</dbReference>
<evidence type="ECO:0000313" key="4">
    <source>
        <dbReference type="EMBL" id="REC56819.1"/>
    </source>
</evidence>
<evidence type="ECO:0000256" key="1">
    <source>
        <dbReference type="ARBA" id="ARBA00022679"/>
    </source>
</evidence>
<organism evidence="4 5">
    <name type="scientific">Rhodosalinus sediminis</name>
    <dbReference type="NCBI Taxonomy" id="1940533"/>
    <lineage>
        <taxon>Bacteria</taxon>
        <taxon>Pseudomonadati</taxon>
        <taxon>Pseudomonadota</taxon>
        <taxon>Alphaproteobacteria</taxon>
        <taxon>Rhodobacterales</taxon>
        <taxon>Paracoccaceae</taxon>
        <taxon>Rhodosalinus</taxon>
    </lineage>
</organism>
<keyword evidence="5" id="KW-1185">Reference proteome</keyword>
<sequence>MTPEALAALHARAFAPARGWRAAEFAALLESPHVFAVGDTRAVALGRVAAGEAELLTLATDPDHRRGGRARACLAAFAAEARARGATEALLEVAADNAAARALYAADGWTETGRRPGYYPRGEHPPVDALLLTRRIT</sequence>
<dbReference type="PROSITE" id="PS51186">
    <property type="entry name" value="GNAT"/>
    <property type="match status" value="1"/>
</dbReference>
<dbReference type="OrthoDB" id="9804026at2"/>
<keyword evidence="1 4" id="KW-0808">Transferase</keyword>
<dbReference type="Pfam" id="PF00583">
    <property type="entry name" value="Acetyltransf_1"/>
    <property type="match status" value="1"/>
</dbReference>
<protein>
    <submittedName>
        <fullName evidence="4">GNAT family N-acetyltransferase</fullName>
    </submittedName>
</protein>
<comment type="caution">
    <text evidence="4">The sequence shown here is derived from an EMBL/GenBank/DDBJ whole genome shotgun (WGS) entry which is preliminary data.</text>
</comment>
<accession>A0A3D9BTH0</accession>
<dbReference type="RefSeq" id="WP_115979452.1">
    <property type="nucleotide sequence ID" value="NZ_QOHR01000009.1"/>
</dbReference>
<gene>
    <name evidence="4" type="ORF">DRV84_08460</name>
</gene>
<evidence type="ECO:0000313" key="5">
    <source>
        <dbReference type="Proteomes" id="UP000257131"/>
    </source>
</evidence>
<evidence type="ECO:0000259" key="3">
    <source>
        <dbReference type="PROSITE" id="PS51186"/>
    </source>
</evidence>
<dbReference type="Proteomes" id="UP000257131">
    <property type="component" value="Unassembled WGS sequence"/>
</dbReference>
<dbReference type="InterPro" id="IPR050680">
    <property type="entry name" value="YpeA/RimI_acetyltransf"/>
</dbReference>
<name>A0A3D9BTH0_9RHOB</name>
<dbReference type="InterPro" id="IPR016181">
    <property type="entry name" value="Acyl_CoA_acyltransferase"/>
</dbReference>
<keyword evidence="2" id="KW-0012">Acyltransferase</keyword>
<dbReference type="Gene3D" id="3.40.630.30">
    <property type="match status" value="1"/>
</dbReference>